<dbReference type="RefSeq" id="WP_055244187.1">
    <property type="nucleotide sequence ID" value="NZ_CZBE01000004.1"/>
</dbReference>
<accession>A0A174N6I6</accession>
<evidence type="ECO:0000313" key="2">
    <source>
        <dbReference type="EMBL" id="CUP41559.1"/>
    </source>
</evidence>
<dbReference type="InterPro" id="IPR036249">
    <property type="entry name" value="Thioredoxin-like_sf"/>
</dbReference>
<dbReference type="Gene3D" id="1.50.10.10">
    <property type="match status" value="1"/>
</dbReference>
<dbReference type="PANTHER" id="PTHR42899">
    <property type="entry name" value="SPERMATOGENESIS-ASSOCIATED PROTEIN 20"/>
    <property type="match status" value="1"/>
</dbReference>
<reference evidence="2 3" key="1">
    <citation type="submission" date="2015-09" db="EMBL/GenBank/DDBJ databases">
        <authorList>
            <consortium name="Pathogen Informatics"/>
        </authorList>
    </citation>
    <scope>NUCLEOTIDE SEQUENCE [LARGE SCALE GENOMIC DNA]</scope>
    <source>
        <strain evidence="2 3">2789STDY5834939</strain>
    </source>
</reference>
<evidence type="ECO:0000313" key="3">
    <source>
        <dbReference type="Proteomes" id="UP000095765"/>
    </source>
</evidence>
<evidence type="ECO:0000259" key="1">
    <source>
        <dbReference type="Pfam" id="PF03190"/>
    </source>
</evidence>
<dbReference type="OrthoDB" id="9762614at2"/>
<dbReference type="InterPro" id="IPR004879">
    <property type="entry name" value="Ssp411-like_TRX"/>
</dbReference>
<dbReference type="CDD" id="cd02955">
    <property type="entry name" value="SSP411"/>
    <property type="match status" value="1"/>
</dbReference>
<dbReference type="EMBL" id="CZBE01000004">
    <property type="protein sequence ID" value="CUP41559.1"/>
    <property type="molecule type" value="Genomic_DNA"/>
</dbReference>
<dbReference type="InterPro" id="IPR012341">
    <property type="entry name" value="6hp_glycosidase-like_sf"/>
</dbReference>
<name>A0A174N6I6_9FIRM</name>
<dbReference type="Gene3D" id="3.40.30.10">
    <property type="entry name" value="Glutaredoxin"/>
    <property type="match status" value="1"/>
</dbReference>
<sequence length="670" mass="74316">MHENRLIHEKSPYLLQHAHNPVDWYPWGEQAFAAARRAGRPVFLSIGYSTCHWCHVMERESFEDAQAAGVLNSGFISIKVDREERPDIDAVYMAVCQAMTGSGGWPLTILMTPEQKPFWAGTYLPKYSRYGQPGLIDLLKRVSLLWRTEREQLLQAGDEIAAYIAQSGPGGAQAPQPALLHTAAGQLRAAFDPADGGFGDAPKFPSPHNLLFLMNYARWEKSADTRSMAERTLTQMARGGLFDQVGGGFSRYSTDRRWLAPHFEKMLYDNALLAYAYLDAFSQDGRPFWETTARRTLDYVLRELTSPEGAFYCGQDADSGGEEGAYYLLTPQSVEQALGAQDAARFCRWYGITESGNFEGRSIANLLENTAYEQEPEGFGRLRERLLDFRRSRAALHRDDKVLTAWNALMIAALSKAYRTLGDARYLDAARRAAAFLHASLTGPDGRLWLRWRDGEAANMGQLDDYAFYAWALLELYAADFDAAHLEEAVSMMQTLQAHFWDGQEGGFFLTADDAERLITRPKEVYDGAMPSGNAAAGLVLERLWKLTGDPVWQTRADGQLAFLASKAQPYPAGHCFSLLAMGEALYPSRELVCATSGTVPDGLLALAERRRLHTLIKTPSNAALLERLAPFTAAYPIPEDGALFYLCQNGACAAPAGSVQALVRLLEHA</sequence>
<protein>
    <submittedName>
        <fullName evidence="2">Thioredoxin-related protein</fullName>
    </submittedName>
</protein>
<dbReference type="PANTHER" id="PTHR42899:SF1">
    <property type="entry name" value="SPERMATOGENESIS-ASSOCIATED PROTEIN 20"/>
    <property type="match status" value="1"/>
</dbReference>
<dbReference type="InterPro" id="IPR008928">
    <property type="entry name" value="6-hairpin_glycosidase_sf"/>
</dbReference>
<dbReference type="SUPFAM" id="SSF48208">
    <property type="entry name" value="Six-hairpin glycosidases"/>
    <property type="match status" value="1"/>
</dbReference>
<organism evidence="2 3">
    <name type="scientific">Anaerotruncus colihominis</name>
    <dbReference type="NCBI Taxonomy" id="169435"/>
    <lineage>
        <taxon>Bacteria</taxon>
        <taxon>Bacillati</taxon>
        <taxon>Bacillota</taxon>
        <taxon>Clostridia</taxon>
        <taxon>Eubacteriales</taxon>
        <taxon>Oscillospiraceae</taxon>
        <taxon>Anaerotruncus</taxon>
    </lineage>
</organism>
<dbReference type="GO" id="GO:0005975">
    <property type="term" value="P:carbohydrate metabolic process"/>
    <property type="evidence" value="ECO:0007669"/>
    <property type="project" value="InterPro"/>
</dbReference>
<dbReference type="AlphaFoldDB" id="A0A174N6I6"/>
<dbReference type="Pfam" id="PF03190">
    <property type="entry name" value="Thioredox_DsbH"/>
    <property type="match status" value="1"/>
</dbReference>
<gene>
    <name evidence="2" type="ORF">ERS852551_00717</name>
</gene>
<feature type="domain" description="Spermatogenesis-associated protein 20-like TRX" evidence="1">
    <location>
        <begin position="3"/>
        <end position="163"/>
    </location>
</feature>
<dbReference type="PIRSF" id="PIRSF006402">
    <property type="entry name" value="UCP006402_thioredoxin"/>
    <property type="match status" value="1"/>
</dbReference>
<proteinExistence type="predicted"/>
<dbReference type="SUPFAM" id="SSF52833">
    <property type="entry name" value="Thioredoxin-like"/>
    <property type="match status" value="1"/>
</dbReference>
<dbReference type="InterPro" id="IPR024705">
    <property type="entry name" value="Ssp411"/>
</dbReference>
<dbReference type="Proteomes" id="UP000095765">
    <property type="component" value="Unassembled WGS sequence"/>
</dbReference>